<dbReference type="Proteomes" id="UP000295281">
    <property type="component" value="Unassembled WGS sequence"/>
</dbReference>
<dbReference type="AlphaFoldDB" id="A0A4R6UB92"/>
<organism evidence="1 2">
    <name type="scientific">Actinorugispora endophytica</name>
    <dbReference type="NCBI Taxonomy" id="1605990"/>
    <lineage>
        <taxon>Bacteria</taxon>
        <taxon>Bacillati</taxon>
        <taxon>Actinomycetota</taxon>
        <taxon>Actinomycetes</taxon>
        <taxon>Streptosporangiales</taxon>
        <taxon>Nocardiopsidaceae</taxon>
        <taxon>Actinorugispora</taxon>
    </lineage>
</organism>
<gene>
    <name evidence="1" type="ORF">EV190_13818</name>
</gene>
<dbReference type="RefSeq" id="WP_133743694.1">
    <property type="nucleotide sequence ID" value="NZ_SNYN01000038.1"/>
</dbReference>
<accession>A0A4R6UB92</accession>
<reference evidence="1 2" key="1">
    <citation type="submission" date="2019-03" db="EMBL/GenBank/DDBJ databases">
        <title>Genomic Encyclopedia of Type Strains, Phase IV (KMG-IV): sequencing the most valuable type-strain genomes for metagenomic binning, comparative biology and taxonomic classification.</title>
        <authorList>
            <person name="Goeker M."/>
        </authorList>
    </citation>
    <scope>NUCLEOTIDE SEQUENCE [LARGE SCALE GENOMIC DNA]</scope>
    <source>
        <strain evidence="1 2">DSM 46770</strain>
    </source>
</reference>
<sequence length="274" mass="30894">MTDREAPVGLWQRFLEWLLHSEPVEAEPVRPERPVEYEYRYQFTAMLDSSVGGLRFQAEFELWFRCPVEERTRKEVGNALARAARDAAEEVTRRYAPTDAGNAQLEVNERLLALPPVPSARRPWGVSTITVGDDELARAREQARLVLDERQADLAHAREMRGLLALRRDVFGDPALARLWWLARNLDKVGQLPQAGQALDGIVAAVSAPQAGTRVDREAERIARLCSELLDDLDDEARKRVVEQASDYLLRVFQVCQRPDLAAGFDAAARPEAL</sequence>
<protein>
    <submittedName>
        <fullName evidence="1">Uncharacterized protein</fullName>
    </submittedName>
</protein>
<evidence type="ECO:0000313" key="1">
    <source>
        <dbReference type="EMBL" id="TDQ43920.1"/>
    </source>
</evidence>
<dbReference type="EMBL" id="SNYN01000038">
    <property type="protein sequence ID" value="TDQ43920.1"/>
    <property type="molecule type" value="Genomic_DNA"/>
</dbReference>
<evidence type="ECO:0000313" key="2">
    <source>
        <dbReference type="Proteomes" id="UP000295281"/>
    </source>
</evidence>
<keyword evidence="2" id="KW-1185">Reference proteome</keyword>
<comment type="caution">
    <text evidence="1">The sequence shown here is derived from an EMBL/GenBank/DDBJ whole genome shotgun (WGS) entry which is preliminary data.</text>
</comment>
<proteinExistence type="predicted"/>
<name>A0A4R6UB92_9ACTN</name>